<evidence type="ECO:0000313" key="3">
    <source>
        <dbReference type="EMBL" id="KAG9237390.1"/>
    </source>
</evidence>
<reference evidence="3" key="1">
    <citation type="journal article" date="2021" name="IMA Fungus">
        <title>Genomic characterization of three marine fungi, including Emericellopsis atlantica sp. nov. with signatures of a generalist lifestyle and marine biomass degradation.</title>
        <authorList>
            <person name="Hagestad O.C."/>
            <person name="Hou L."/>
            <person name="Andersen J.H."/>
            <person name="Hansen E.H."/>
            <person name="Altermark B."/>
            <person name="Li C."/>
            <person name="Kuhnert E."/>
            <person name="Cox R.J."/>
            <person name="Crous P.W."/>
            <person name="Spatafora J.W."/>
            <person name="Lail K."/>
            <person name="Amirebrahimi M."/>
            <person name="Lipzen A."/>
            <person name="Pangilinan J."/>
            <person name="Andreopoulos W."/>
            <person name="Hayes R.D."/>
            <person name="Ng V."/>
            <person name="Grigoriev I.V."/>
            <person name="Jackson S.A."/>
            <person name="Sutton T.D.S."/>
            <person name="Dobson A.D.W."/>
            <person name="Rama T."/>
        </authorList>
    </citation>
    <scope>NUCLEOTIDE SEQUENCE</scope>
    <source>
        <strain evidence="3">TRa018bII</strain>
    </source>
</reference>
<dbReference type="OrthoDB" id="2956254at2759"/>
<evidence type="ECO:0000256" key="1">
    <source>
        <dbReference type="SAM" id="MobiDB-lite"/>
    </source>
</evidence>
<evidence type="ECO:0000256" key="2">
    <source>
        <dbReference type="SAM" id="Phobius"/>
    </source>
</evidence>
<dbReference type="AlphaFoldDB" id="A0A9P8C8G5"/>
<keyword evidence="2" id="KW-1133">Transmembrane helix</keyword>
<sequence>MRPHSPLGGDARQSAVDERRLYDDTPEFVQPEKQFVSMTQFDHASKSQDSRGKWRSYARRRKHWVIFASVAAVVILAVLFGVIGHLVAKVNSHSRSSTAAPASSQSNGGLPATSLVSPASTSQVSVLTLTPTSAGKTTSSTSSAARSTSTLSCGALASCDAAGCNGFNSQEATYGQCQAGTEKGCPCITLCGPLLGPCAGCGGLNGTCVDLPYAGCGCFAWIYSGGGIRAPL</sequence>
<feature type="transmembrane region" description="Helical" evidence="2">
    <location>
        <begin position="64"/>
        <end position="88"/>
    </location>
</feature>
<feature type="region of interest" description="Disordered" evidence="1">
    <location>
        <begin position="1"/>
        <end position="23"/>
    </location>
</feature>
<keyword evidence="2" id="KW-0472">Membrane</keyword>
<gene>
    <name evidence="3" type="ORF">BJ875DRAFT_481320</name>
</gene>
<keyword evidence="2" id="KW-0812">Transmembrane</keyword>
<proteinExistence type="predicted"/>
<organism evidence="3 4">
    <name type="scientific">Amylocarpus encephaloides</name>
    <dbReference type="NCBI Taxonomy" id="45428"/>
    <lineage>
        <taxon>Eukaryota</taxon>
        <taxon>Fungi</taxon>
        <taxon>Dikarya</taxon>
        <taxon>Ascomycota</taxon>
        <taxon>Pezizomycotina</taxon>
        <taxon>Leotiomycetes</taxon>
        <taxon>Helotiales</taxon>
        <taxon>Helotiales incertae sedis</taxon>
        <taxon>Amylocarpus</taxon>
    </lineage>
</organism>
<dbReference type="Proteomes" id="UP000824998">
    <property type="component" value="Unassembled WGS sequence"/>
</dbReference>
<dbReference type="EMBL" id="MU251387">
    <property type="protein sequence ID" value="KAG9237390.1"/>
    <property type="molecule type" value="Genomic_DNA"/>
</dbReference>
<evidence type="ECO:0000313" key="4">
    <source>
        <dbReference type="Proteomes" id="UP000824998"/>
    </source>
</evidence>
<accession>A0A9P8C8G5</accession>
<feature type="region of interest" description="Disordered" evidence="1">
    <location>
        <begin position="97"/>
        <end position="116"/>
    </location>
</feature>
<comment type="caution">
    <text evidence="3">The sequence shown here is derived from an EMBL/GenBank/DDBJ whole genome shotgun (WGS) entry which is preliminary data.</text>
</comment>
<keyword evidence="4" id="KW-1185">Reference proteome</keyword>
<name>A0A9P8C8G5_9HELO</name>
<protein>
    <submittedName>
        <fullName evidence="3">Uncharacterized protein</fullName>
    </submittedName>
</protein>